<evidence type="ECO:0000256" key="3">
    <source>
        <dbReference type="ARBA" id="ARBA00007058"/>
    </source>
</evidence>
<dbReference type="GO" id="GO:0032299">
    <property type="term" value="C:ribonuclease H2 complex"/>
    <property type="evidence" value="ECO:0007669"/>
    <property type="project" value="UniProtKB-ARBA"/>
</dbReference>
<evidence type="ECO:0000256" key="2">
    <source>
        <dbReference type="ARBA" id="ARBA00001946"/>
    </source>
</evidence>
<name>A0A9N9SFS1_PHACE</name>
<dbReference type="InterPro" id="IPR004649">
    <property type="entry name" value="RNase_H2_suA"/>
</dbReference>
<dbReference type="InterPro" id="IPR024567">
    <property type="entry name" value="RNase_HII/HIII_dom"/>
</dbReference>
<dbReference type="CDD" id="cd07181">
    <property type="entry name" value="RNase_HII_eukaryota_like"/>
    <property type="match status" value="1"/>
</dbReference>
<feature type="domain" description="RNase H type-2" evidence="11">
    <location>
        <begin position="46"/>
        <end position="269"/>
    </location>
</feature>
<dbReference type="GO" id="GO:0004523">
    <property type="term" value="F:RNA-DNA hybrid ribonuclease activity"/>
    <property type="evidence" value="ECO:0007669"/>
    <property type="project" value="UniProtKB-UniRule"/>
</dbReference>
<keyword evidence="13" id="KW-1185">Reference proteome</keyword>
<dbReference type="GO" id="GO:0046872">
    <property type="term" value="F:metal ion binding"/>
    <property type="evidence" value="ECO:0007669"/>
    <property type="project" value="UniProtKB-KW"/>
</dbReference>
<evidence type="ECO:0000313" key="12">
    <source>
        <dbReference type="EMBL" id="CAG9820329.1"/>
    </source>
</evidence>
<dbReference type="FunFam" id="1.10.10.460:FF:000001">
    <property type="entry name" value="Ribonuclease"/>
    <property type="match status" value="1"/>
</dbReference>
<dbReference type="InterPro" id="IPR036397">
    <property type="entry name" value="RNaseH_sf"/>
</dbReference>
<dbReference type="Proteomes" id="UP001153737">
    <property type="component" value="Chromosome 4"/>
</dbReference>
<dbReference type="GO" id="GO:0043137">
    <property type="term" value="P:DNA replication, removal of RNA primer"/>
    <property type="evidence" value="ECO:0007669"/>
    <property type="project" value="TreeGrafter"/>
</dbReference>
<dbReference type="Gene3D" id="3.30.420.10">
    <property type="entry name" value="Ribonuclease H-like superfamily/Ribonuclease H"/>
    <property type="match status" value="1"/>
</dbReference>
<dbReference type="EMBL" id="OU896710">
    <property type="protein sequence ID" value="CAG9820329.1"/>
    <property type="molecule type" value="Genomic_DNA"/>
</dbReference>
<evidence type="ECO:0000256" key="7">
    <source>
        <dbReference type="ARBA" id="ARBA00022801"/>
    </source>
</evidence>
<comment type="similarity">
    <text evidence="3">Belongs to the RNase HII family. Eukaryotic subfamily.</text>
</comment>
<dbReference type="AlphaFoldDB" id="A0A9N9SFS1"/>
<accession>A0A9N9SFS1</accession>
<protein>
    <recommendedName>
        <fullName evidence="10">Ribonuclease</fullName>
        <ecNumber evidence="10">3.1.26.4</ecNumber>
    </recommendedName>
</protein>
<dbReference type="FunFam" id="3.30.420.10:FF:000016">
    <property type="entry name" value="Ribonuclease"/>
    <property type="match status" value="1"/>
</dbReference>
<sequence>MEMDTQSEKTTNISSLESLDSYIEQQDNKANFKYVSNIPDVCKEYPCILGIDEAGRGPVLGPMVYGCAFCPINEQMILQQLECADSKALNEEKRDDIFSNICKSNKSVGWAVEVISPNSICNNMLSRSKYSLNQVSMDSAIDLIKLAAKSQVKIEHIFVDTVGKPEKYQDYLKSLFPEYKITVAKKADSTYPIVSAASICAKVARDHALQVWKFPEGLEVNHTQFGSGYPGDPVTKKFLVDYCDPVFGFPQLVRFSWSTAVNALKTTAYHVEWEEVNETDKKSPAAINNTSITSFFKMTNKPNRPTERVRHEFFAQRCLSRKVEF</sequence>
<evidence type="ECO:0000259" key="11">
    <source>
        <dbReference type="PROSITE" id="PS51975"/>
    </source>
</evidence>
<comment type="catalytic activity">
    <reaction evidence="1 9 10">
        <text>Endonucleolytic cleavage to 5'-phosphomonoester.</text>
        <dbReference type="EC" id="3.1.26.4"/>
    </reaction>
</comment>
<dbReference type="InterPro" id="IPR001352">
    <property type="entry name" value="RNase_HII/HIII"/>
</dbReference>
<evidence type="ECO:0000256" key="6">
    <source>
        <dbReference type="ARBA" id="ARBA00022759"/>
    </source>
</evidence>
<proteinExistence type="inferred from homology"/>
<evidence type="ECO:0000256" key="10">
    <source>
        <dbReference type="RuleBase" id="RU003515"/>
    </source>
</evidence>
<feature type="binding site" evidence="9">
    <location>
        <position position="53"/>
    </location>
    <ligand>
        <name>a divalent metal cation</name>
        <dbReference type="ChEBI" id="CHEBI:60240"/>
    </ligand>
</feature>
<feature type="binding site" evidence="9">
    <location>
        <position position="52"/>
    </location>
    <ligand>
        <name>a divalent metal cation</name>
        <dbReference type="ChEBI" id="CHEBI:60240"/>
    </ligand>
</feature>
<organism evidence="12 13">
    <name type="scientific">Phaedon cochleariae</name>
    <name type="common">Mustard beetle</name>
    <dbReference type="NCBI Taxonomy" id="80249"/>
    <lineage>
        <taxon>Eukaryota</taxon>
        <taxon>Metazoa</taxon>
        <taxon>Ecdysozoa</taxon>
        <taxon>Arthropoda</taxon>
        <taxon>Hexapoda</taxon>
        <taxon>Insecta</taxon>
        <taxon>Pterygota</taxon>
        <taxon>Neoptera</taxon>
        <taxon>Endopterygota</taxon>
        <taxon>Coleoptera</taxon>
        <taxon>Polyphaga</taxon>
        <taxon>Cucujiformia</taxon>
        <taxon>Chrysomeloidea</taxon>
        <taxon>Chrysomelidae</taxon>
        <taxon>Chrysomelinae</taxon>
        <taxon>Chrysomelini</taxon>
        <taxon>Phaedon</taxon>
    </lineage>
</organism>
<evidence type="ECO:0000256" key="4">
    <source>
        <dbReference type="ARBA" id="ARBA00022722"/>
    </source>
</evidence>
<dbReference type="PROSITE" id="PS51975">
    <property type="entry name" value="RNASE_H_2"/>
    <property type="match status" value="1"/>
</dbReference>
<dbReference type="OrthoDB" id="7462577at2759"/>
<dbReference type="PANTHER" id="PTHR10954">
    <property type="entry name" value="RIBONUCLEASE H2 SUBUNIT A"/>
    <property type="match status" value="1"/>
</dbReference>
<dbReference type="InterPro" id="IPR023160">
    <property type="entry name" value="RNase_HII_hlx-loop-hlx_cap_dom"/>
</dbReference>
<gene>
    <name evidence="12" type="ORF">PHAECO_LOCUS8192</name>
</gene>
<evidence type="ECO:0000256" key="1">
    <source>
        <dbReference type="ARBA" id="ARBA00000077"/>
    </source>
</evidence>
<evidence type="ECO:0000256" key="9">
    <source>
        <dbReference type="PROSITE-ProRule" id="PRU01319"/>
    </source>
</evidence>
<keyword evidence="6 9" id="KW-0255">Endonuclease</keyword>
<reference evidence="12" key="1">
    <citation type="submission" date="2022-01" db="EMBL/GenBank/DDBJ databases">
        <authorList>
            <person name="King R."/>
        </authorList>
    </citation>
    <scope>NUCLEOTIDE SEQUENCE</scope>
</reference>
<dbReference type="Pfam" id="PF01351">
    <property type="entry name" value="RNase_HII"/>
    <property type="match status" value="1"/>
</dbReference>
<reference evidence="12" key="2">
    <citation type="submission" date="2022-10" db="EMBL/GenBank/DDBJ databases">
        <authorList>
            <consortium name="ENA_rothamsted_submissions"/>
            <consortium name="culmorum"/>
            <person name="King R."/>
        </authorList>
    </citation>
    <scope>NUCLEOTIDE SEQUENCE</scope>
</reference>
<feature type="binding site" evidence="9">
    <location>
        <position position="160"/>
    </location>
    <ligand>
        <name>a divalent metal cation</name>
        <dbReference type="ChEBI" id="CHEBI:60240"/>
    </ligand>
</feature>
<keyword evidence="5 9" id="KW-0479">Metal-binding</keyword>
<dbReference type="InterPro" id="IPR012337">
    <property type="entry name" value="RNaseH-like_sf"/>
</dbReference>
<comment type="function">
    <text evidence="10">Endonuclease that specifically degrades the RNA of RNA-DNA hybrids.</text>
</comment>
<dbReference type="NCBIfam" id="TIGR00729">
    <property type="entry name" value="ribonuclease HII"/>
    <property type="match status" value="1"/>
</dbReference>
<dbReference type="EC" id="3.1.26.4" evidence="10"/>
<comment type="function">
    <text evidence="8">Catalytic subunit of RNase HII, an endonuclease that specifically degrades the RNA of RNA:DNA hybrids. Participates in DNA replication, possibly by mediating the removal of lagging-strand Okazaki fragment RNA primers during DNA replication. Mediates the excision of single ribonucleotides from DNA:RNA duplexes.</text>
</comment>
<evidence type="ECO:0000256" key="8">
    <source>
        <dbReference type="ARBA" id="ARBA00024981"/>
    </source>
</evidence>
<dbReference type="GO" id="GO:0006298">
    <property type="term" value="P:mismatch repair"/>
    <property type="evidence" value="ECO:0007669"/>
    <property type="project" value="TreeGrafter"/>
</dbReference>
<dbReference type="PANTHER" id="PTHR10954:SF7">
    <property type="entry name" value="RIBONUCLEASE H2 SUBUNIT A"/>
    <property type="match status" value="1"/>
</dbReference>
<comment type="cofactor">
    <cofactor evidence="2">
        <name>Mg(2+)</name>
        <dbReference type="ChEBI" id="CHEBI:18420"/>
    </cofactor>
</comment>
<evidence type="ECO:0000313" key="13">
    <source>
        <dbReference type="Proteomes" id="UP001153737"/>
    </source>
</evidence>
<dbReference type="Gene3D" id="1.10.10.460">
    <property type="entry name" value="Ribonuclease hii. Domain 2"/>
    <property type="match status" value="1"/>
</dbReference>
<evidence type="ECO:0000256" key="5">
    <source>
        <dbReference type="ARBA" id="ARBA00022723"/>
    </source>
</evidence>
<dbReference type="SUPFAM" id="SSF53098">
    <property type="entry name" value="Ribonuclease H-like"/>
    <property type="match status" value="1"/>
</dbReference>
<keyword evidence="7 9" id="KW-0378">Hydrolase</keyword>
<comment type="cofactor">
    <cofactor evidence="9">
        <name>Mn(2+)</name>
        <dbReference type="ChEBI" id="CHEBI:29035"/>
    </cofactor>
    <cofactor evidence="9">
        <name>Mg(2+)</name>
        <dbReference type="ChEBI" id="CHEBI:18420"/>
    </cofactor>
    <text evidence="9">Manganese or magnesium. Binds 1 divalent metal ion per monomer in the absence of substrate. May bind a second metal ion after substrate binding.</text>
</comment>
<dbReference type="GO" id="GO:0003723">
    <property type="term" value="F:RNA binding"/>
    <property type="evidence" value="ECO:0007669"/>
    <property type="project" value="UniProtKB-UniRule"/>
</dbReference>
<keyword evidence="4 9" id="KW-0540">Nuclease</keyword>